<dbReference type="EMBL" id="JACHHB010000014">
    <property type="protein sequence ID" value="MBB5174560.1"/>
    <property type="molecule type" value="Genomic_DNA"/>
</dbReference>
<feature type="transmembrane region" description="Helical" evidence="1">
    <location>
        <begin position="12"/>
        <end position="31"/>
    </location>
</feature>
<feature type="transmembrane region" description="Helical" evidence="1">
    <location>
        <begin position="62"/>
        <end position="80"/>
    </location>
</feature>
<keyword evidence="1" id="KW-0812">Transmembrane</keyword>
<evidence type="ECO:0000313" key="2">
    <source>
        <dbReference type="EMBL" id="MBB5174560.1"/>
    </source>
</evidence>
<accession>A0A840QT87</accession>
<comment type="caution">
    <text evidence="2">The sequence shown here is derived from an EMBL/GenBank/DDBJ whole genome shotgun (WGS) entry which is preliminary data.</text>
</comment>
<feature type="transmembrane region" description="Helical" evidence="1">
    <location>
        <begin position="37"/>
        <end position="55"/>
    </location>
</feature>
<reference evidence="2 3" key="1">
    <citation type="submission" date="2020-08" db="EMBL/GenBank/DDBJ databases">
        <title>Genomic Encyclopedia of Type Strains, Phase IV (KMG-IV): sequencing the most valuable type-strain genomes for metagenomic binning, comparative biology and taxonomic classification.</title>
        <authorList>
            <person name="Goeker M."/>
        </authorList>
    </citation>
    <scope>NUCLEOTIDE SEQUENCE [LARGE SCALE GENOMIC DNA]</scope>
    <source>
        <strain evidence="2 3">DSM 24696</strain>
    </source>
</reference>
<gene>
    <name evidence="2" type="ORF">HNQ41_002777</name>
</gene>
<keyword evidence="1" id="KW-0472">Membrane</keyword>
<keyword evidence="3" id="KW-1185">Reference proteome</keyword>
<feature type="transmembrane region" description="Helical" evidence="1">
    <location>
        <begin position="120"/>
        <end position="141"/>
    </location>
</feature>
<keyword evidence="1" id="KW-1133">Transmembrane helix</keyword>
<protein>
    <submittedName>
        <fullName evidence="2">Uncharacterized protein</fullName>
    </submittedName>
</protein>
<organism evidence="2 3">
    <name type="scientific">Texcoconibacillus texcoconensis</name>
    <dbReference type="NCBI Taxonomy" id="1095777"/>
    <lineage>
        <taxon>Bacteria</taxon>
        <taxon>Bacillati</taxon>
        <taxon>Bacillota</taxon>
        <taxon>Bacilli</taxon>
        <taxon>Bacillales</taxon>
        <taxon>Bacillaceae</taxon>
        <taxon>Texcoconibacillus</taxon>
    </lineage>
</organism>
<dbReference type="AlphaFoldDB" id="A0A840QT87"/>
<dbReference type="Proteomes" id="UP000551878">
    <property type="component" value="Unassembled WGS sequence"/>
</dbReference>
<evidence type="ECO:0000313" key="3">
    <source>
        <dbReference type="Proteomes" id="UP000551878"/>
    </source>
</evidence>
<feature type="transmembrane region" description="Helical" evidence="1">
    <location>
        <begin position="92"/>
        <end position="113"/>
    </location>
</feature>
<evidence type="ECO:0000256" key="1">
    <source>
        <dbReference type="SAM" id="Phobius"/>
    </source>
</evidence>
<name>A0A840QT87_9BACI</name>
<sequence length="197" mass="22871">MLKEVSKITVQMSKYLYIILCTLLASFVAILTAQGAIYIGLLFSLLFVITGIILFITKPKKVTIITVYLMVISVFLLPRFSVSGVNFRFEDVIVVGMVLILLTTYYHSLFLPLPNVWVKMFVYTTIFYLIYSLLITIANVAFNDLSIIYFLFLLKEFQYFIYALFLLLVIFSYKTEKNCYRLSLYFPRSLLFGGYTK</sequence>
<proteinExistence type="predicted"/>
<feature type="transmembrane region" description="Helical" evidence="1">
    <location>
        <begin position="147"/>
        <end position="171"/>
    </location>
</feature>